<evidence type="ECO:0000313" key="2">
    <source>
        <dbReference type="EMBL" id="CAF2752723.1"/>
    </source>
</evidence>
<feature type="compositionally biased region" description="Polar residues" evidence="1">
    <location>
        <begin position="89"/>
        <end position="105"/>
    </location>
</feature>
<proteinExistence type="predicted"/>
<feature type="region of interest" description="Disordered" evidence="1">
    <location>
        <begin position="80"/>
        <end position="106"/>
    </location>
</feature>
<dbReference type="Proteomes" id="UP000675881">
    <property type="component" value="Chromosome 1"/>
</dbReference>
<evidence type="ECO:0000256" key="1">
    <source>
        <dbReference type="SAM" id="MobiDB-lite"/>
    </source>
</evidence>
<dbReference type="AlphaFoldDB" id="A0A7R8CFP7"/>
<reference evidence="2" key="1">
    <citation type="submission" date="2021-02" db="EMBL/GenBank/DDBJ databases">
        <authorList>
            <person name="Bekaert M."/>
        </authorList>
    </citation>
    <scope>NUCLEOTIDE SEQUENCE</scope>
    <source>
        <strain evidence="2">IoA-00</strain>
    </source>
</reference>
<accession>A0A7R8CFP7</accession>
<keyword evidence="3" id="KW-1185">Reference proteome</keyword>
<name>A0A7R8CFP7_LEPSM</name>
<protein>
    <submittedName>
        <fullName evidence="2">(salmon louse) hypothetical protein</fullName>
    </submittedName>
</protein>
<gene>
    <name evidence="2" type="ORF">LSAA_2134</name>
</gene>
<evidence type="ECO:0000313" key="3">
    <source>
        <dbReference type="Proteomes" id="UP000675881"/>
    </source>
</evidence>
<dbReference type="EMBL" id="HG994580">
    <property type="protein sequence ID" value="CAF2752723.1"/>
    <property type="molecule type" value="Genomic_DNA"/>
</dbReference>
<sequence length="154" mass="16735">MNQNKRSKAATSINSEENDVKIVLEKVVQEVKEKESFYAQLVEVTEHINGEGQDLMEKKKIIGKRNGIFWNDQKSQEAAGGVIGPDGCSGSNPQLPQPSLDSVNNRDVPRVMNTKFPATVVVFGAVSSLLSAKGCGCGSRTRFRPTKLSGRQNG</sequence>
<organism evidence="2 3">
    <name type="scientific">Lepeophtheirus salmonis</name>
    <name type="common">Salmon louse</name>
    <name type="synonym">Caligus salmonis</name>
    <dbReference type="NCBI Taxonomy" id="72036"/>
    <lineage>
        <taxon>Eukaryota</taxon>
        <taxon>Metazoa</taxon>
        <taxon>Ecdysozoa</taxon>
        <taxon>Arthropoda</taxon>
        <taxon>Crustacea</taxon>
        <taxon>Multicrustacea</taxon>
        <taxon>Hexanauplia</taxon>
        <taxon>Copepoda</taxon>
        <taxon>Siphonostomatoida</taxon>
        <taxon>Caligidae</taxon>
        <taxon>Lepeophtheirus</taxon>
    </lineage>
</organism>